<dbReference type="InterPro" id="IPR029395">
    <property type="entry name" value="DUF4514"/>
</dbReference>
<dbReference type="RefSeq" id="XP_025845545.2">
    <property type="nucleotide sequence ID" value="XM_025989760.2"/>
</dbReference>
<dbReference type="STRING" id="9627.ENSVVUP00000028710"/>
<accession>A0A3Q7STE9</accession>
<name>A0A3Q7STE9_VULVU</name>
<reference key="1">
    <citation type="submission" date="2019-01" db="UniProtKB">
        <authorList>
            <consortium name="RefSeq"/>
        </authorList>
    </citation>
    <scope>IDENTIFICATION</scope>
</reference>
<evidence type="ECO:0000313" key="4">
    <source>
        <dbReference type="RefSeq" id="XP_025845545.2"/>
    </source>
</evidence>
<dbReference type="Pfam" id="PF14986">
    <property type="entry name" value="DUF4514"/>
    <property type="match status" value="1"/>
</dbReference>
<keyword evidence="1" id="KW-0472">Membrane</keyword>
<keyword evidence="3" id="KW-1185">Reference proteome</keyword>
<dbReference type="GeneID" id="112913149"/>
<evidence type="ECO:0000256" key="2">
    <source>
        <dbReference type="SAM" id="SignalP"/>
    </source>
</evidence>
<feature type="transmembrane region" description="Helical" evidence="1">
    <location>
        <begin position="36"/>
        <end position="55"/>
    </location>
</feature>
<evidence type="ECO:0000256" key="1">
    <source>
        <dbReference type="SAM" id="Phobius"/>
    </source>
</evidence>
<dbReference type="KEGG" id="vvp:112913149"/>
<dbReference type="Proteomes" id="UP001652641">
    <property type="component" value="Chromosome 15"/>
</dbReference>
<organism evidence="3 4">
    <name type="scientific">Vulpes vulpes</name>
    <name type="common">Red fox</name>
    <dbReference type="NCBI Taxonomy" id="9627"/>
    <lineage>
        <taxon>Eukaryota</taxon>
        <taxon>Metazoa</taxon>
        <taxon>Chordata</taxon>
        <taxon>Craniata</taxon>
        <taxon>Vertebrata</taxon>
        <taxon>Euteleostomi</taxon>
        <taxon>Mammalia</taxon>
        <taxon>Eutheria</taxon>
        <taxon>Laurasiatheria</taxon>
        <taxon>Carnivora</taxon>
        <taxon>Caniformia</taxon>
        <taxon>Canidae</taxon>
        <taxon>Vulpes</taxon>
    </lineage>
</organism>
<feature type="chain" id="PRO_5045389061" evidence="2">
    <location>
        <begin position="23"/>
        <end position="106"/>
    </location>
</feature>
<dbReference type="CTD" id="170371"/>
<reference evidence="4" key="2">
    <citation type="submission" date="2025-08" db="UniProtKB">
        <authorList>
            <consortium name="RefSeq"/>
        </authorList>
    </citation>
    <scope>IDENTIFICATION</scope>
    <source>
        <tissue evidence="4">Cell line</tissue>
    </source>
</reference>
<dbReference type="AlphaFoldDB" id="A0A3Q7STE9"/>
<gene>
    <name evidence="4" type="primary">TMEM273</name>
</gene>
<keyword evidence="1" id="KW-1133">Transmembrane helix</keyword>
<dbReference type="PANTHER" id="PTHR37857">
    <property type="entry name" value="TRANSMEMBRANE PROTEIN 273"/>
    <property type="match status" value="1"/>
</dbReference>
<keyword evidence="1 4" id="KW-0812">Transmembrane</keyword>
<proteinExistence type="predicted"/>
<feature type="signal peptide" evidence="2">
    <location>
        <begin position="1"/>
        <end position="22"/>
    </location>
</feature>
<dbReference type="PANTHER" id="PTHR37857:SF1">
    <property type="entry name" value="TRANSMEMBRANE PROTEIN 273"/>
    <property type="match status" value="1"/>
</dbReference>
<protein>
    <submittedName>
        <fullName evidence="4">Transmembrane protein 273 isoform X1</fullName>
    </submittedName>
</protein>
<keyword evidence="2" id="KW-0732">Signal</keyword>
<sequence>MGSGTSMLRAFLLLLDIGGAQVLATGKSAGAEIDIKYAVIGAALGGAIAAVFLALKVCMIKKHLFDIDSSNLRSTTPGFNDTVTLKKRVPRSKLHFSERDAEVIEL</sequence>
<evidence type="ECO:0000313" key="3">
    <source>
        <dbReference type="Proteomes" id="UP001652641"/>
    </source>
</evidence>